<dbReference type="RefSeq" id="WP_118145239.1">
    <property type="nucleotide sequence ID" value="NZ_QRWH01000005.1"/>
</dbReference>
<accession>A0A412MF56</accession>
<proteinExistence type="predicted"/>
<comment type="caution">
    <text evidence="1">The sequence shown here is derived from an EMBL/GenBank/DDBJ whole genome shotgun (WGS) entry which is preliminary data.</text>
</comment>
<evidence type="ECO:0000313" key="1">
    <source>
        <dbReference type="EMBL" id="RGT09574.1"/>
    </source>
</evidence>
<reference evidence="1 2" key="1">
    <citation type="submission" date="2018-08" db="EMBL/GenBank/DDBJ databases">
        <title>A genome reference for cultivated species of the human gut microbiota.</title>
        <authorList>
            <person name="Zou Y."/>
            <person name="Xue W."/>
            <person name="Luo G."/>
        </authorList>
    </citation>
    <scope>NUCLEOTIDE SEQUENCE [LARGE SCALE GENOMIC DNA]</scope>
    <source>
        <strain evidence="1 2">AF19-4AC</strain>
    </source>
</reference>
<dbReference type="AlphaFoldDB" id="A0A412MF56"/>
<organism evidence="1 2">
    <name type="scientific">Dorea formicigenerans</name>
    <dbReference type="NCBI Taxonomy" id="39486"/>
    <lineage>
        <taxon>Bacteria</taxon>
        <taxon>Bacillati</taxon>
        <taxon>Bacillota</taxon>
        <taxon>Clostridia</taxon>
        <taxon>Lachnospirales</taxon>
        <taxon>Lachnospiraceae</taxon>
        <taxon>Dorea</taxon>
    </lineage>
</organism>
<evidence type="ECO:0000313" key="2">
    <source>
        <dbReference type="Proteomes" id="UP000283630"/>
    </source>
</evidence>
<name>A0A412MF56_9FIRM</name>
<sequence length="72" mass="7546">MAVKLIDIKRTYSGVGMCLELLADSKEDTLPTLIADVPGLTGAGSITPGSICYTPALDMCIMGNNGQWGAWV</sequence>
<dbReference type="EMBL" id="QRWH01000005">
    <property type="protein sequence ID" value="RGT09574.1"/>
    <property type="molecule type" value="Genomic_DNA"/>
</dbReference>
<protein>
    <submittedName>
        <fullName evidence="1">Uncharacterized protein</fullName>
    </submittedName>
</protein>
<dbReference type="Proteomes" id="UP000283630">
    <property type="component" value="Unassembled WGS sequence"/>
</dbReference>
<gene>
    <name evidence="1" type="ORF">DWX53_07780</name>
</gene>